<dbReference type="Pfam" id="PF00107">
    <property type="entry name" value="ADH_zinc_N"/>
    <property type="match status" value="1"/>
</dbReference>
<keyword evidence="1" id="KW-0560">Oxidoreductase</keyword>
<proteinExistence type="predicted"/>
<dbReference type="EMBL" id="FUHW01000024">
    <property type="protein sequence ID" value="SJM60986.1"/>
    <property type="molecule type" value="Genomic_DNA"/>
</dbReference>
<dbReference type="SMART" id="SM00829">
    <property type="entry name" value="PKS_ER"/>
    <property type="match status" value="1"/>
</dbReference>
<dbReference type="RefSeq" id="WP_086997243.1">
    <property type="nucleotide sequence ID" value="NZ_FUHW01000024.1"/>
</dbReference>
<dbReference type="InterPro" id="IPR020843">
    <property type="entry name" value="ER"/>
</dbReference>
<dbReference type="CDD" id="cd05288">
    <property type="entry name" value="PGDH"/>
    <property type="match status" value="1"/>
</dbReference>
<dbReference type="InterPro" id="IPR013149">
    <property type="entry name" value="ADH-like_C"/>
</dbReference>
<dbReference type="Gene3D" id="3.40.50.720">
    <property type="entry name" value="NAD(P)-binding Rossmann-like Domain"/>
    <property type="match status" value="1"/>
</dbReference>
<dbReference type="AlphaFoldDB" id="A0A1R4FYJ4"/>
<dbReference type="InterPro" id="IPR045010">
    <property type="entry name" value="MDR_fam"/>
</dbReference>
<dbReference type="InterPro" id="IPR036291">
    <property type="entry name" value="NAD(P)-bd_dom_sf"/>
</dbReference>
<organism evidence="3 4">
    <name type="scientific">Arthrobacter rhombi</name>
    <dbReference type="NCBI Taxonomy" id="71253"/>
    <lineage>
        <taxon>Bacteria</taxon>
        <taxon>Bacillati</taxon>
        <taxon>Actinomycetota</taxon>
        <taxon>Actinomycetes</taxon>
        <taxon>Micrococcales</taxon>
        <taxon>Micrococcaceae</taxon>
        <taxon>Arthrobacter</taxon>
    </lineage>
</organism>
<dbReference type="PANTHER" id="PTHR43205:SF7">
    <property type="entry name" value="PROSTAGLANDIN REDUCTASE 1"/>
    <property type="match status" value="1"/>
</dbReference>
<dbReference type="FunFam" id="3.40.50.720:FF:000121">
    <property type="entry name" value="Prostaglandin reductase 2"/>
    <property type="match status" value="1"/>
</dbReference>
<sequence length="337" mass="35072">MKSQEIQLTALPDSTVTAANFGVFDAEAPEPGPGQVLVAVRRLGLNAGLASRIGSEGTAYGPGIGVGDTPASDAVVEVIESASDAYAVGDLAVGKVHWRSIDVCDAGDLRRIGAETEDLAWEDHLTILGHVGFTAYTGMIHVAQVQAGEDVYITGAGGGVGSCAVQFAKARGARVIGCVGSTEKVELVTRTLGADAAVNRHDGPALDLLRQAAPDGIDLYYDNVGGDQLEAALEMLRHGGRVVICGAVAKGTGAGAPRNYTRLIYGELTMRGFTVTEHEDLRPQFEAEVGQWVREGTVRGIHTGFTGIESLPRAFESLLAGTSEGRVIVSMDEAGLS</sequence>
<protein>
    <submittedName>
        <fullName evidence="3">Putative oxidoreductase YncB</fullName>
    </submittedName>
</protein>
<dbReference type="Gene3D" id="3.90.180.10">
    <property type="entry name" value="Medium-chain alcohol dehydrogenases, catalytic domain"/>
    <property type="match status" value="1"/>
</dbReference>
<evidence type="ECO:0000256" key="1">
    <source>
        <dbReference type="ARBA" id="ARBA00023002"/>
    </source>
</evidence>
<dbReference type="PANTHER" id="PTHR43205">
    <property type="entry name" value="PROSTAGLANDIN REDUCTASE"/>
    <property type="match status" value="1"/>
</dbReference>
<dbReference type="SUPFAM" id="SSF50129">
    <property type="entry name" value="GroES-like"/>
    <property type="match status" value="1"/>
</dbReference>
<gene>
    <name evidence="3" type="ORF">FM101_06615</name>
</gene>
<keyword evidence="4" id="KW-1185">Reference proteome</keyword>
<reference evidence="3 4" key="1">
    <citation type="submission" date="2017-02" db="EMBL/GenBank/DDBJ databases">
        <authorList>
            <person name="Peterson S.W."/>
        </authorList>
    </citation>
    <scope>NUCLEOTIDE SEQUENCE [LARGE SCALE GENOMIC DNA]</scope>
    <source>
        <strain evidence="3 4">B Ar 00.02</strain>
    </source>
</reference>
<dbReference type="Proteomes" id="UP000195913">
    <property type="component" value="Unassembled WGS sequence"/>
</dbReference>
<dbReference type="SUPFAM" id="SSF51735">
    <property type="entry name" value="NAD(P)-binding Rossmann-fold domains"/>
    <property type="match status" value="1"/>
</dbReference>
<dbReference type="InterPro" id="IPR011032">
    <property type="entry name" value="GroES-like_sf"/>
</dbReference>
<evidence type="ECO:0000313" key="4">
    <source>
        <dbReference type="Proteomes" id="UP000195913"/>
    </source>
</evidence>
<feature type="domain" description="Enoyl reductase (ER)" evidence="2">
    <location>
        <begin position="14"/>
        <end position="329"/>
    </location>
</feature>
<dbReference type="GO" id="GO:0016628">
    <property type="term" value="F:oxidoreductase activity, acting on the CH-CH group of donors, NAD or NADP as acceptor"/>
    <property type="evidence" value="ECO:0007669"/>
    <property type="project" value="InterPro"/>
</dbReference>
<accession>A0A1R4FYJ4</accession>
<dbReference type="Pfam" id="PF16884">
    <property type="entry name" value="ADH_N_2"/>
    <property type="match status" value="1"/>
</dbReference>
<dbReference type="InterPro" id="IPR041694">
    <property type="entry name" value="ADH_N_2"/>
</dbReference>
<evidence type="ECO:0000259" key="2">
    <source>
        <dbReference type="SMART" id="SM00829"/>
    </source>
</evidence>
<evidence type="ECO:0000313" key="3">
    <source>
        <dbReference type="EMBL" id="SJM60986.1"/>
    </source>
</evidence>
<name>A0A1R4FYJ4_9MICC</name>